<dbReference type="AlphaFoldDB" id="A0A6H0D658"/>
<feature type="chain" id="PRO_5026245363" evidence="1">
    <location>
        <begin position="16"/>
        <end position="151"/>
    </location>
</feature>
<organism evidence="2">
    <name type="scientific">Episyrphus balteatus</name>
    <name type="common">Marmalade hoverfly</name>
    <name type="synonym">Syrphus balteaus</name>
    <dbReference type="NCBI Taxonomy" id="286459"/>
    <lineage>
        <taxon>Eukaryota</taxon>
        <taxon>Metazoa</taxon>
        <taxon>Ecdysozoa</taxon>
        <taxon>Arthropoda</taxon>
        <taxon>Hexapoda</taxon>
        <taxon>Insecta</taxon>
        <taxon>Pterygota</taxon>
        <taxon>Neoptera</taxon>
        <taxon>Endopterygota</taxon>
        <taxon>Diptera</taxon>
        <taxon>Brachycera</taxon>
        <taxon>Muscomorpha</taxon>
        <taxon>Syrphoidea</taxon>
        <taxon>Syrphidae</taxon>
        <taxon>Syrphinae</taxon>
        <taxon>Syrphini</taxon>
        <taxon>Episyrphus</taxon>
    </lineage>
</organism>
<keyword evidence="1" id="KW-0732">Signal</keyword>
<evidence type="ECO:0000313" key="2">
    <source>
        <dbReference type="EMBL" id="QIS77204.1"/>
    </source>
</evidence>
<name>A0A6H0D658_EPIBA</name>
<accession>A0A6H0D658</accession>
<dbReference type="SUPFAM" id="SSF47565">
    <property type="entry name" value="Insect pheromone/odorant-binding proteins"/>
    <property type="match status" value="1"/>
</dbReference>
<protein>
    <submittedName>
        <fullName evidence="2">OBP11</fullName>
    </submittedName>
</protein>
<dbReference type="Pfam" id="PF01395">
    <property type="entry name" value="PBP_GOBP"/>
    <property type="match status" value="1"/>
</dbReference>
<dbReference type="EMBL" id="MT247225">
    <property type="protein sequence ID" value="QIS77204.1"/>
    <property type="molecule type" value="mRNA"/>
</dbReference>
<dbReference type="InterPro" id="IPR036728">
    <property type="entry name" value="PBP_GOBP_sf"/>
</dbReference>
<dbReference type="GO" id="GO:0005549">
    <property type="term" value="F:odorant binding"/>
    <property type="evidence" value="ECO:0007669"/>
    <property type="project" value="InterPro"/>
</dbReference>
<proteinExistence type="evidence at transcript level"/>
<sequence>MKICIILALIAFSSAAEWKIKTLKEWDHFEDICLERYKELIEKHQNDRTEEYPKEAFEILLCVFREVGIWSDSKGFSVDRIMIMMDRIATKENVNKQFLRDGLEKCADNNSEGSTPLDWAYRSYNCFKANKVLYETLTKGRFGADQETVNA</sequence>
<dbReference type="Gene3D" id="1.10.238.20">
    <property type="entry name" value="Pheromone/general odorant binding protein domain"/>
    <property type="match status" value="1"/>
</dbReference>
<dbReference type="InterPro" id="IPR006170">
    <property type="entry name" value="PBP/GOBP"/>
</dbReference>
<feature type="signal peptide" evidence="1">
    <location>
        <begin position="1"/>
        <end position="15"/>
    </location>
</feature>
<evidence type="ECO:0000256" key="1">
    <source>
        <dbReference type="SAM" id="SignalP"/>
    </source>
</evidence>
<reference evidence="2" key="1">
    <citation type="submission" date="2020-03" db="EMBL/GenBank/DDBJ databases">
        <authorList>
            <person name="Jia H.R."/>
        </authorList>
    </citation>
    <scope>NUCLEOTIDE SEQUENCE</scope>
</reference>